<feature type="compositionally biased region" description="Polar residues" evidence="1">
    <location>
        <begin position="554"/>
        <end position="567"/>
    </location>
</feature>
<feature type="compositionally biased region" description="Polar residues" evidence="1">
    <location>
        <begin position="524"/>
        <end position="540"/>
    </location>
</feature>
<dbReference type="PROSITE" id="PS50076">
    <property type="entry name" value="DNAJ_2"/>
    <property type="match status" value="1"/>
</dbReference>
<dbReference type="PANTHER" id="PTHR33925">
    <property type="entry name" value="PLASTID DIVISION PROTEIN CDP1, CHLOROPLASTIC-RELATED"/>
    <property type="match status" value="1"/>
</dbReference>
<dbReference type="SUPFAM" id="SSF46565">
    <property type="entry name" value="Chaperone J-domain"/>
    <property type="match status" value="1"/>
</dbReference>
<dbReference type="Pfam" id="PF23468">
    <property type="entry name" value="ARC6"/>
    <property type="match status" value="1"/>
</dbReference>
<reference evidence="4" key="2">
    <citation type="submission" date="2020-08" db="EMBL/GenBank/DDBJ databases">
        <authorList>
            <person name="Chen M."/>
            <person name="Teng W."/>
            <person name="Zhao L."/>
            <person name="Hu C."/>
            <person name="Zhou Y."/>
            <person name="Han B."/>
            <person name="Song L."/>
            <person name="Shu W."/>
        </authorList>
    </citation>
    <scope>NUCLEOTIDE SEQUENCE</scope>
    <source>
        <strain evidence="4">FACHB-1375</strain>
    </source>
</reference>
<keyword evidence="2" id="KW-1133">Transmembrane helix</keyword>
<dbReference type="Gene3D" id="1.10.287.110">
    <property type="entry name" value="DnaJ domain"/>
    <property type="match status" value="1"/>
</dbReference>
<reference evidence="4" key="1">
    <citation type="journal article" date="2015" name="ISME J.">
        <title>Draft Genome Sequence of Streptomyces incarnatus NRRL8089, which Produces the Nucleoside Antibiotic Sinefungin.</title>
        <authorList>
            <person name="Oshima K."/>
            <person name="Hattori M."/>
            <person name="Shimizu H."/>
            <person name="Fukuda K."/>
            <person name="Nemoto M."/>
            <person name="Inagaki K."/>
            <person name="Tamura T."/>
        </authorList>
    </citation>
    <scope>NUCLEOTIDE SEQUENCE</scope>
    <source>
        <strain evidence="4">FACHB-1375</strain>
    </source>
</reference>
<evidence type="ECO:0000256" key="2">
    <source>
        <dbReference type="SAM" id="Phobius"/>
    </source>
</evidence>
<keyword evidence="2" id="KW-0472">Membrane</keyword>
<sequence length="837" mass="93813">MRIPLDYYRILGVPIQASAEQLQQAYGDRIQQMPRREYSEMAIAARKQLLDEAYAVLRDPEERRAYDASFLANTYTPGGFNPPSATATDSSVKSISLEQQAEPPLTASSVSTVGSPYPAPTIEIEEDEFIGALLILQELGEYELVLKLGRSYLNNGYVELEKSRFGDPKIIGQDIVLTFALACLELGREQWQQRRYEDAANTLNEGQELLLRHGVFALVRGEIQADLYKLRPYRVLELLGLPEEKIQQRRPGLLLLREMLQERGGMDGTGDDRSGLSVDDFLRFIQQLRPYLTSAEQQTLFEEEARRPSAVATYLAVYALLARGFIQRQPTLIRRAKLMLMRLGKRQDVHLEQAVCALLLGQTQEASHALEFSGEYESLAFIREHSQGAPDLLPGLCLYSERWLQTEVFPHFRDLAKEKVSLKDYFADEQLQTSLEALPATDATEWEVMGSSRPSPTSTAGSPNFEDTPTDGGTESQSETVWGLKNQIQRTKDIIASKSVQESAANLNGIPRPTPIAERSNLKASHPTTLQNTTSSSVQTLPEAERVEPKVTERNSTSLPEMQSYAATTAPGRASTRQAVSESAANDPGESPVGVREFTSPGYPPRQSSGTKRTTRGNRWSKLNLRNLLFWQNSSSQPAGVKSPVSKQIPLKWLLVGVVGFGVFVLFFIWARNTVFSKQPQPTPQPVVQVEPSPSPTPTNDTSLLSQPGPMTKEVAQQAIETWLSTKTKAFGPDHQVDLLKEILANPALSRSQTLGETLRRQNRHREYKHNLDVDSIDIRQLDPNKARVEAQVSESAQYFQGNKLNRTESYDSNLRVRYELVRQNGQWRIRDMRVLP</sequence>
<dbReference type="Proteomes" id="UP000641646">
    <property type="component" value="Unassembled WGS sequence"/>
</dbReference>
<evidence type="ECO:0000313" key="4">
    <source>
        <dbReference type="EMBL" id="MBD2182180.1"/>
    </source>
</evidence>
<dbReference type="PANTHER" id="PTHR33925:SF1">
    <property type="entry name" value="PROTEIN ACCUMULATION AND REPLICATION OF CHLOROPLASTS 6, CHLOROPLASTIC"/>
    <property type="match status" value="1"/>
</dbReference>
<proteinExistence type="predicted"/>
<dbReference type="InterPro" id="IPR001623">
    <property type="entry name" value="DnaJ_domain"/>
</dbReference>
<feature type="domain" description="J" evidence="3">
    <location>
        <begin position="6"/>
        <end position="70"/>
    </location>
</feature>
<feature type="compositionally biased region" description="Low complexity" evidence="1">
    <location>
        <begin position="686"/>
        <end position="706"/>
    </location>
</feature>
<dbReference type="InterPro" id="IPR025344">
    <property type="entry name" value="CDP1-like_IMS"/>
</dbReference>
<dbReference type="InterPro" id="IPR036869">
    <property type="entry name" value="J_dom_sf"/>
</dbReference>
<dbReference type="RefSeq" id="WP_190464990.1">
    <property type="nucleotide sequence ID" value="NZ_JACJPW010000032.1"/>
</dbReference>
<protein>
    <submittedName>
        <fullName evidence="4">DUF4101 domain-containing protein</fullName>
    </submittedName>
</protein>
<feature type="region of interest" description="Disordered" evidence="1">
    <location>
        <begin position="79"/>
        <end position="113"/>
    </location>
</feature>
<dbReference type="CDD" id="cd06257">
    <property type="entry name" value="DnaJ"/>
    <property type="match status" value="1"/>
</dbReference>
<gene>
    <name evidence="4" type="ORF">H6G03_13880</name>
</gene>
<keyword evidence="5" id="KW-1185">Reference proteome</keyword>
<feature type="region of interest" description="Disordered" evidence="1">
    <location>
        <begin position="524"/>
        <end position="618"/>
    </location>
</feature>
<evidence type="ECO:0000256" key="1">
    <source>
        <dbReference type="SAM" id="MobiDB-lite"/>
    </source>
</evidence>
<keyword evidence="2" id="KW-0812">Transmembrane</keyword>
<evidence type="ECO:0000259" key="3">
    <source>
        <dbReference type="PROSITE" id="PS50076"/>
    </source>
</evidence>
<feature type="region of interest" description="Disordered" evidence="1">
    <location>
        <begin position="679"/>
        <end position="707"/>
    </location>
</feature>
<dbReference type="Pfam" id="PF13355">
    <property type="entry name" value="ARC6-like_IMS"/>
    <property type="match status" value="1"/>
</dbReference>
<dbReference type="InterPro" id="IPR044685">
    <property type="entry name" value="CPD1-like"/>
</dbReference>
<dbReference type="Pfam" id="PF25515">
    <property type="entry name" value="Arm_PDR"/>
    <property type="match status" value="1"/>
</dbReference>
<evidence type="ECO:0000313" key="5">
    <source>
        <dbReference type="Proteomes" id="UP000641646"/>
    </source>
</evidence>
<feature type="region of interest" description="Disordered" evidence="1">
    <location>
        <begin position="446"/>
        <end position="480"/>
    </location>
</feature>
<feature type="compositionally biased region" description="Polar residues" evidence="1">
    <location>
        <begin position="452"/>
        <end position="480"/>
    </location>
</feature>
<dbReference type="AlphaFoldDB" id="A0A926ZGN4"/>
<feature type="compositionally biased region" description="Polar residues" evidence="1">
    <location>
        <begin position="83"/>
        <end position="99"/>
    </location>
</feature>
<dbReference type="Pfam" id="PF00226">
    <property type="entry name" value="DnaJ"/>
    <property type="match status" value="1"/>
</dbReference>
<feature type="compositionally biased region" description="Basic and acidic residues" evidence="1">
    <location>
        <begin position="543"/>
        <end position="553"/>
    </location>
</feature>
<feature type="compositionally biased region" description="Polar residues" evidence="1">
    <location>
        <begin position="575"/>
        <end position="584"/>
    </location>
</feature>
<accession>A0A926ZGN4</accession>
<comment type="caution">
    <text evidence="4">The sequence shown here is derived from an EMBL/GenBank/DDBJ whole genome shotgun (WGS) entry which is preliminary data.</text>
</comment>
<dbReference type="InterPro" id="IPR057137">
    <property type="entry name" value="CDP1-like_a_solenoid_2"/>
</dbReference>
<organism evidence="4 5">
    <name type="scientific">Aerosakkonema funiforme FACHB-1375</name>
    <dbReference type="NCBI Taxonomy" id="2949571"/>
    <lineage>
        <taxon>Bacteria</taxon>
        <taxon>Bacillati</taxon>
        <taxon>Cyanobacteriota</taxon>
        <taxon>Cyanophyceae</taxon>
        <taxon>Oscillatoriophycideae</taxon>
        <taxon>Aerosakkonematales</taxon>
        <taxon>Aerosakkonemataceae</taxon>
        <taxon>Aerosakkonema</taxon>
    </lineage>
</organism>
<feature type="transmembrane region" description="Helical" evidence="2">
    <location>
        <begin position="653"/>
        <end position="671"/>
    </location>
</feature>
<dbReference type="EMBL" id="JACJPW010000032">
    <property type="protein sequence ID" value="MBD2182180.1"/>
    <property type="molecule type" value="Genomic_DNA"/>
</dbReference>
<name>A0A926ZGN4_9CYAN</name>
<dbReference type="InterPro" id="IPR058032">
    <property type="entry name" value="CDP1-like_a_solenoid_1"/>
</dbReference>